<dbReference type="InterPro" id="IPR030458">
    <property type="entry name" value="Glyco_hydro_31_AS"/>
</dbReference>
<evidence type="ECO:0000256" key="2">
    <source>
        <dbReference type="ARBA" id="ARBA00022801"/>
    </source>
</evidence>
<evidence type="ECO:0000313" key="10">
    <source>
        <dbReference type="EMBL" id="SEU32300.1"/>
    </source>
</evidence>
<dbReference type="InterPro" id="IPR025887">
    <property type="entry name" value="Glyco_hydro_31_N_dom"/>
</dbReference>
<feature type="domain" description="Glycoside hydrolase family 31 N-terminal" evidence="7">
    <location>
        <begin position="68"/>
        <end position="236"/>
    </location>
</feature>
<evidence type="ECO:0000313" key="11">
    <source>
        <dbReference type="Proteomes" id="UP000199181"/>
    </source>
</evidence>
<dbReference type="InterPro" id="IPR017853">
    <property type="entry name" value="GH"/>
</dbReference>
<evidence type="ECO:0000256" key="3">
    <source>
        <dbReference type="ARBA" id="ARBA00023295"/>
    </source>
</evidence>
<name>A0A1I0L0B4_9BACT</name>
<evidence type="ECO:0000259" key="8">
    <source>
        <dbReference type="Pfam" id="PF17137"/>
    </source>
</evidence>
<dbReference type="SUPFAM" id="SSF74650">
    <property type="entry name" value="Galactose mutarotase-like"/>
    <property type="match status" value="1"/>
</dbReference>
<organism evidence="10 11">
    <name type="scientific">Stigmatella erecta</name>
    <dbReference type="NCBI Taxonomy" id="83460"/>
    <lineage>
        <taxon>Bacteria</taxon>
        <taxon>Pseudomonadati</taxon>
        <taxon>Myxococcota</taxon>
        <taxon>Myxococcia</taxon>
        <taxon>Myxococcales</taxon>
        <taxon>Cystobacterineae</taxon>
        <taxon>Archangiaceae</taxon>
        <taxon>Stigmatella</taxon>
    </lineage>
</organism>
<dbReference type="InterPro" id="IPR011013">
    <property type="entry name" value="Gal_mutarotase_sf_dom"/>
</dbReference>
<dbReference type="GO" id="GO:0005975">
    <property type="term" value="P:carbohydrate metabolic process"/>
    <property type="evidence" value="ECO:0007669"/>
    <property type="project" value="InterPro"/>
</dbReference>
<keyword evidence="3 4" id="KW-0326">Glycosidase</keyword>
<evidence type="ECO:0000256" key="1">
    <source>
        <dbReference type="ARBA" id="ARBA00007806"/>
    </source>
</evidence>
<evidence type="ECO:0000259" key="7">
    <source>
        <dbReference type="Pfam" id="PF13802"/>
    </source>
</evidence>
<dbReference type="PROSITE" id="PS00129">
    <property type="entry name" value="GLYCOSYL_HYDROL_F31_1"/>
    <property type="match status" value="1"/>
</dbReference>
<dbReference type="GO" id="GO:0030246">
    <property type="term" value="F:carbohydrate binding"/>
    <property type="evidence" value="ECO:0007669"/>
    <property type="project" value="InterPro"/>
</dbReference>
<dbReference type="GO" id="GO:0004553">
    <property type="term" value="F:hydrolase activity, hydrolyzing O-glycosyl compounds"/>
    <property type="evidence" value="ECO:0007669"/>
    <property type="project" value="InterPro"/>
</dbReference>
<comment type="similarity">
    <text evidence="1 4">Belongs to the glycosyl hydrolase 31 family.</text>
</comment>
<dbReference type="Pfam" id="PF01055">
    <property type="entry name" value="Glyco_hydro_31_2nd"/>
    <property type="match status" value="1"/>
</dbReference>
<dbReference type="AlphaFoldDB" id="A0A1I0L0B4"/>
<dbReference type="Pfam" id="PF13802">
    <property type="entry name" value="Gal_mutarotas_2"/>
    <property type="match status" value="1"/>
</dbReference>
<dbReference type="InterPro" id="IPR048395">
    <property type="entry name" value="Glyco_hydro_31_C"/>
</dbReference>
<dbReference type="InterPro" id="IPR000322">
    <property type="entry name" value="Glyco_hydro_31_TIM"/>
</dbReference>
<dbReference type="SUPFAM" id="SSF51011">
    <property type="entry name" value="Glycosyl hydrolase domain"/>
    <property type="match status" value="1"/>
</dbReference>
<keyword evidence="2 4" id="KW-0378">Hydrolase</keyword>
<evidence type="ECO:0000259" key="6">
    <source>
        <dbReference type="Pfam" id="PF01055"/>
    </source>
</evidence>
<feature type="chain" id="PRO_5011675293" evidence="5">
    <location>
        <begin position="25"/>
        <end position="856"/>
    </location>
</feature>
<accession>A0A1I0L0B4</accession>
<gene>
    <name evidence="10" type="ORF">SAMN05443639_116179</name>
</gene>
<evidence type="ECO:0000256" key="4">
    <source>
        <dbReference type="RuleBase" id="RU361185"/>
    </source>
</evidence>
<keyword evidence="11" id="KW-1185">Reference proteome</keyword>
<dbReference type="CDD" id="cd06604">
    <property type="entry name" value="GH31_glucosidase_II_MalA"/>
    <property type="match status" value="1"/>
</dbReference>
<feature type="domain" description="Glycosyl hydrolase family 31 C-terminal" evidence="9">
    <location>
        <begin position="621"/>
        <end position="725"/>
    </location>
</feature>
<dbReference type="Pfam" id="PF17137">
    <property type="entry name" value="DUF5110"/>
    <property type="match status" value="1"/>
</dbReference>
<evidence type="ECO:0000259" key="9">
    <source>
        <dbReference type="Pfam" id="PF21365"/>
    </source>
</evidence>
<feature type="domain" description="Glycoside hydrolase family 31 TIM barrel" evidence="6">
    <location>
        <begin position="280"/>
        <end position="613"/>
    </location>
</feature>
<feature type="signal peptide" evidence="5">
    <location>
        <begin position="1"/>
        <end position="24"/>
    </location>
</feature>
<dbReference type="PANTHER" id="PTHR22762:SF120">
    <property type="entry name" value="HETEROGLYCAN GLUCOSIDASE 1"/>
    <property type="match status" value="1"/>
</dbReference>
<dbReference type="SUPFAM" id="SSF51445">
    <property type="entry name" value="(Trans)glycosidases"/>
    <property type="match status" value="1"/>
</dbReference>
<dbReference type="InterPro" id="IPR033403">
    <property type="entry name" value="DUF5110"/>
</dbReference>
<dbReference type="Gene3D" id="3.20.20.80">
    <property type="entry name" value="Glycosidases"/>
    <property type="match status" value="1"/>
</dbReference>
<dbReference type="Pfam" id="PF21365">
    <property type="entry name" value="Glyco_hydro_31_3rd"/>
    <property type="match status" value="1"/>
</dbReference>
<dbReference type="EMBL" id="FOIJ01000016">
    <property type="protein sequence ID" value="SEU32300.1"/>
    <property type="molecule type" value="Genomic_DNA"/>
</dbReference>
<dbReference type="Gene3D" id="2.60.40.1180">
    <property type="entry name" value="Golgi alpha-mannosidase II"/>
    <property type="match status" value="2"/>
</dbReference>
<evidence type="ECO:0000256" key="5">
    <source>
        <dbReference type="SAM" id="SignalP"/>
    </source>
</evidence>
<dbReference type="InterPro" id="IPR013780">
    <property type="entry name" value="Glyco_hydro_b"/>
</dbReference>
<reference evidence="11" key="1">
    <citation type="submission" date="2016-10" db="EMBL/GenBank/DDBJ databases">
        <authorList>
            <person name="Varghese N."/>
            <person name="Submissions S."/>
        </authorList>
    </citation>
    <scope>NUCLEOTIDE SEQUENCE [LARGE SCALE GENOMIC DNA]</scope>
    <source>
        <strain evidence="11">DSM 16858</strain>
    </source>
</reference>
<dbReference type="PANTHER" id="PTHR22762">
    <property type="entry name" value="ALPHA-GLUCOSIDASE"/>
    <property type="match status" value="1"/>
</dbReference>
<feature type="domain" description="DUF5110" evidence="8">
    <location>
        <begin position="742"/>
        <end position="809"/>
    </location>
</feature>
<proteinExistence type="inferred from homology"/>
<sequence>MANRLLLRLGTACSLSLSLTAAQAQPAPAAPQAQAPHATPPAAPQFLTQATAVRALDEGLEARAGEATLRISALRDDVLRVRISPGATLPEDASWAVLPEARTRRIKVSALPDTAQAAGFRTAALEVRLEKNPLRLVILDRQGQVLSADALHRPTQFVGGGFQVTKEMPLDEHYFGLGDKPGPLDRRDMAFTMWNTDAYRHQESTDPLYKSIPFFMAVRAGRAHGILLDNTWRSHFNFGKQWHDAFSFGSDGGPLDYYVIQGPSPKKVLEGYAFLTGPSPLPPLWALGFQQSRFSYEPESQVREIASRLRSDRIPSDVLFLDIDFQDRKRPFTIDKEKFPHFAGLLKDLHQQNLHVVTVTDLHVPAVPNAGYAPYDTGVAGNHFIHNPDGSIFTGPVWPGPSAFPDFTRAATRAWWGALHQDFVKQGVDGFWNDMNEPSVFETPLKTMPRESVHRIEEPGFASRNASHAELHNVLGTQNARATYDGLLKLKPGERPFVLTRATYAGGQRYAITWTGDNSATWNHLRLSTPMLLNLGLSGFSFAGVDSGGFSGSPSPELLTRWTQVAAFNPLHRNHSEKHMAPHEVWANGPGPLAVRRSAIETRYRLMPYLYTLAEETSRTGIPMMRPLFLEFPEAAPDKHPLDLWAGNQFLLGRSLMVVPPPYADAMDAYRPTLPQVDWFDFWTGQKVVKEKENPTDPDTRPLVAPKITPTLEVLPVFVRAGSILPFQPLVQSTNEKPQGALELRVYPGPECQGSVYLDDGRSFDYKKGAFLRQEFTCEAGEGTVRVKLAPPTGKYPPWWKSIDVVVYGWEQPGATATLASGGKLTARHDAAARTVRVTVPASAQGAELRLTKGTP</sequence>
<dbReference type="Gene3D" id="2.60.40.1760">
    <property type="entry name" value="glycosyl hydrolase (family 31)"/>
    <property type="match status" value="1"/>
</dbReference>
<protein>
    <submittedName>
        <fullName evidence="10">Alpha-glucosidase</fullName>
    </submittedName>
</protein>
<dbReference type="CDD" id="cd14752">
    <property type="entry name" value="GH31_N"/>
    <property type="match status" value="1"/>
</dbReference>
<dbReference type="RefSeq" id="WP_093524846.1">
    <property type="nucleotide sequence ID" value="NZ_FOIJ01000016.1"/>
</dbReference>
<keyword evidence="5" id="KW-0732">Signal</keyword>
<dbReference type="Proteomes" id="UP000199181">
    <property type="component" value="Unassembled WGS sequence"/>
</dbReference>